<dbReference type="InterPro" id="IPR050950">
    <property type="entry name" value="HTH-type_LysR_regulators"/>
</dbReference>
<feature type="domain" description="HTH lysR-type" evidence="5">
    <location>
        <begin position="1"/>
        <end position="58"/>
    </location>
</feature>
<evidence type="ECO:0000256" key="1">
    <source>
        <dbReference type="ARBA" id="ARBA00009437"/>
    </source>
</evidence>
<proteinExistence type="inferred from homology"/>
<dbReference type="InterPro" id="IPR036388">
    <property type="entry name" value="WH-like_DNA-bd_sf"/>
</dbReference>
<dbReference type="Proteomes" id="UP000621492">
    <property type="component" value="Unassembled WGS sequence"/>
</dbReference>
<dbReference type="PROSITE" id="PS50931">
    <property type="entry name" value="HTH_LYSR"/>
    <property type="match status" value="1"/>
</dbReference>
<dbReference type="GO" id="GO:0005829">
    <property type="term" value="C:cytosol"/>
    <property type="evidence" value="ECO:0007669"/>
    <property type="project" value="TreeGrafter"/>
</dbReference>
<sequence>MDIKQLQYFVAIVDQSTFTKAANTLHISQPSLSAAIKKLEMEAGFPLFDRASRNIGITKEGKILYQEAKKLLRHYETVSDEMLRLREEGPLELSIGLIESSMFFVPKILTVFKREFSNVRISLLETLSLSDVEKALNNFNIHLAITNQYIQNEDIETIPIYKENLVALLPLGHYLENKDYLQIKDLEGEVFIVSKEGFQTRKDILNAFKKSGINPNIQFEIERFETGCSLVENNLGITIVPENYVRYAKKHECSIKPIDNSNISRTVYIAYDKNRYLSPLVMRFILLIRSFFENEINREKL</sequence>
<reference evidence="6" key="1">
    <citation type="journal article" date="2014" name="Int. J. Syst. Evol. Microbiol.">
        <title>Complete genome sequence of Corynebacterium casei LMG S-19264T (=DSM 44701T), isolated from a smear-ripened cheese.</title>
        <authorList>
            <consortium name="US DOE Joint Genome Institute (JGI-PGF)"/>
            <person name="Walter F."/>
            <person name="Albersmeier A."/>
            <person name="Kalinowski J."/>
            <person name="Ruckert C."/>
        </authorList>
    </citation>
    <scope>NUCLEOTIDE SEQUENCE</scope>
    <source>
        <strain evidence="6">CGMCC 1.15454</strain>
    </source>
</reference>
<dbReference type="CDD" id="cd05466">
    <property type="entry name" value="PBP2_LTTR_substrate"/>
    <property type="match status" value="1"/>
</dbReference>
<dbReference type="PRINTS" id="PR00039">
    <property type="entry name" value="HTHLYSR"/>
</dbReference>
<dbReference type="RefSeq" id="WP_088052690.1">
    <property type="nucleotide sequence ID" value="NZ_BMJD01000015.1"/>
</dbReference>
<evidence type="ECO:0000256" key="2">
    <source>
        <dbReference type="ARBA" id="ARBA00023015"/>
    </source>
</evidence>
<dbReference type="EMBL" id="BMJD01000015">
    <property type="protein sequence ID" value="GGB43903.1"/>
    <property type="molecule type" value="Genomic_DNA"/>
</dbReference>
<dbReference type="InterPro" id="IPR005119">
    <property type="entry name" value="LysR_subst-bd"/>
</dbReference>
<comment type="caution">
    <text evidence="6">The sequence shown here is derived from an EMBL/GenBank/DDBJ whole genome shotgun (WGS) entry which is preliminary data.</text>
</comment>
<reference evidence="6" key="2">
    <citation type="submission" date="2020-09" db="EMBL/GenBank/DDBJ databases">
        <authorList>
            <person name="Sun Q."/>
            <person name="Zhou Y."/>
        </authorList>
    </citation>
    <scope>NUCLEOTIDE SEQUENCE</scope>
    <source>
        <strain evidence="6">CGMCC 1.15454</strain>
    </source>
</reference>
<dbReference type="GO" id="GO:0003677">
    <property type="term" value="F:DNA binding"/>
    <property type="evidence" value="ECO:0007669"/>
    <property type="project" value="UniProtKB-KW"/>
</dbReference>
<dbReference type="SUPFAM" id="SSF53850">
    <property type="entry name" value="Periplasmic binding protein-like II"/>
    <property type="match status" value="1"/>
</dbReference>
<dbReference type="Gene3D" id="1.10.10.10">
    <property type="entry name" value="Winged helix-like DNA-binding domain superfamily/Winged helix DNA-binding domain"/>
    <property type="match status" value="1"/>
</dbReference>
<protein>
    <submittedName>
        <fullName evidence="6">LysR family transcriptional regulator</fullName>
    </submittedName>
</protein>
<evidence type="ECO:0000256" key="4">
    <source>
        <dbReference type="ARBA" id="ARBA00023163"/>
    </source>
</evidence>
<accession>A0A9W5X5I5</accession>
<dbReference type="PANTHER" id="PTHR30419:SF8">
    <property type="entry name" value="NITROGEN ASSIMILATION TRANSCRIPTIONAL ACTIVATOR-RELATED"/>
    <property type="match status" value="1"/>
</dbReference>
<organism evidence="6 7">
    <name type="scientific">Lentibacillus populi</name>
    <dbReference type="NCBI Taxonomy" id="1827502"/>
    <lineage>
        <taxon>Bacteria</taxon>
        <taxon>Bacillati</taxon>
        <taxon>Bacillota</taxon>
        <taxon>Bacilli</taxon>
        <taxon>Bacillales</taxon>
        <taxon>Bacillaceae</taxon>
        <taxon>Lentibacillus</taxon>
    </lineage>
</organism>
<keyword evidence="2" id="KW-0805">Transcription regulation</keyword>
<keyword evidence="4" id="KW-0804">Transcription</keyword>
<dbReference type="GO" id="GO:0003700">
    <property type="term" value="F:DNA-binding transcription factor activity"/>
    <property type="evidence" value="ECO:0007669"/>
    <property type="project" value="InterPro"/>
</dbReference>
<keyword evidence="7" id="KW-1185">Reference proteome</keyword>
<evidence type="ECO:0000259" key="5">
    <source>
        <dbReference type="PROSITE" id="PS50931"/>
    </source>
</evidence>
<dbReference type="AlphaFoldDB" id="A0A9W5X5I5"/>
<name>A0A9W5X5I5_9BACI</name>
<dbReference type="PANTHER" id="PTHR30419">
    <property type="entry name" value="HTH-TYPE TRANSCRIPTIONAL REGULATOR YBHD"/>
    <property type="match status" value="1"/>
</dbReference>
<comment type="similarity">
    <text evidence="1">Belongs to the LysR transcriptional regulatory family.</text>
</comment>
<evidence type="ECO:0000256" key="3">
    <source>
        <dbReference type="ARBA" id="ARBA00023125"/>
    </source>
</evidence>
<gene>
    <name evidence="6" type="ORF">GCM10011409_21880</name>
</gene>
<dbReference type="InterPro" id="IPR000847">
    <property type="entry name" value="LysR_HTH_N"/>
</dbReference>
<keyword evidence="3" id="KW-0238">DNA-binding</keyword>
<dbReference type="InterPro" id="IPR036390">
    <property type="entry name" value="WH_DNA-bd_sf"/>
</dbReference>
<dbReference type="FunFam" id="1.10.10.10:FF:000001">
    <property type="entry name" value="LysR family transcriptional regulator"/>
    <property type="match status" value="1"/>
</dbReference>
<evidence type="ECO:0000313" key="6">
    <source>
        <dbReference type="EMBL" id="GGB43903.1"/>
    </source>
</evidence>
<evidence type="ECO:0000313" key="7">
    <source>
        <dbReference type="Proteomes" id="UP000621492"/>
    </source>
</evidence>
<dbReference type="SUPFAM" id="SSF46785">
    <property type="entry name" value="Winged helix' DNA-binding domain"/>
    <property type="match status" value="1"/>
</dbReference>
<dbReference type="Pfam" id="PF03466">
    <property type="entry name" value="LysR_substrate"/>
    <property type="match status" value="1"/>
</dbReference>
<dbReference type="Gene3D" id="3.40.190.290">
    <property type="match status" value="1"/>
</dbReference>
<dbReference type="Pfam" id="PF00126">
    <property type="entry name" value="HTH_1"/>
    <property type="match status" value="1"/>
</dbReference>